<dbReference type="InterPro" id="IPR013154">
    <property type="entry name" value="ADH-like_N"/>
</dbReference>
<dbReference type="PROSITE" id="PS01162">
    <property type="entry name" value="QOR_ZETA_CRYSTAL"/>
    <property type="match status" value="1"/>
</dbReference>
<dbReference type="PANTHER" id="PTHR48106:SF18">
    <property type="entry name" value="QUINONE OXIDOREDUCTASE PIG3"/>
    <property type="match status" value="1"/>
</dbReference>
<dbReference type="SUPFAM" id="SSF51735">
    <property type="entry name" value="NAD(P)-binding Rossmann-fold domains"/>
    <property type="match status" value="1"/>
</dbReference>
<proteinExistence type="predicted"/>
<keyword evidence="2" id="KW-0560">Oxidoreductase</keyword>
<feature type="domain" description="Enoyl reductase (ER)" evidence="3">
    <location>
        <begin position="13"/>
        <end position="323"/>
    </location>
</feature>
<evidence type="ECO:0000313" key="4">
    <source>
        <dbReference type="EMBL" id="RQW12563.1"/>
    </source>
</evidence>
<gene>
    <name evidence="4" type="ORF">EH198_05765</name>
</gene>
<keyword evidence="5" id="KW-1185">Reference proteome</keyword>
<dbReference type="Pfam" id="PF13602">
    <property type="entry name" value="ADH_zinc_N_2"/>
    <property type="match status" value="1"/>
</dbReference>
<evidence type="ECO:0000259" key="3">
    <source>
        <dbReference type="SMART" id="SM00829"/>
    </source>
</evidence>
<dbReference type="OrthoDB" id="9792162at2"/>
<dbReference type="RefSeq" id="WP_124694599.1">
    <property type="nucleotide sequence ID" value="NZ_JBHUFE010000008.1"/>
</dbReference>
<name>A0A3N9P8H3_9BACL</name>
<organism evidence="4 5">
    <name type="scientific">Paenibacillus rhizophilus</name>
    <dbReference type="NCBI Taxonomy" id="1850366"/>
    <lineage>
        <taxon>Bacteria</taxon>
        <taxon>Bacillati</taxon>
        <taxon>Bacillota</taxon>
        <taxon>Bacilli</taxon>
        <taxon>Bacillales</taxon>
        <taxon>Paenibacillaceae</taxon>
        <taxon>Paenibacillus</taxon>
    </lineage>
</organism>
<dbReference type="SMART" id="SM00829">
    <property type="entry name" value="PKS_ER"/>
    <property type="match status" value="1"/>
</dbReference>
<reference evidence="4 5" key="1">
    <citation type="submission" date="2018-11" db="EMBL/GenBank/DDBJ databases">
        <title>Genome sequence of strain 7197.</title>
        <authorList>
            <person name="Gao J."/>
            <person name="Sun J."/>
        </authorList>
    </citation>
    <scope>NUCLEOTIDE SEQUENCE [LARGE SCALE GENOMIC DNA]</scope>
    <source>
        <strain evidence="4 5">7197</strain>
    </source>
</reference>
<protein>
    <recommendedName>
        <fullName evidence="3">Enoyl reductase (ER) domain-containing protein</fullName>
    </recommendedName>
</protein>
<dbReference type="EMBL" id="RQPI01000002">
    <property type="protein sequence ID" value="RQW12563.1"/>
    <property type="molecule type" value="Genomic_DNA"/>
</dbReference>
<dbReference type="Gene3D" id="3.40.50.720">
    <property type="entry name" value="NAD(P)-binding Rossmann-like Domain"/>
    <property type="match status" value="1"/>
</dbReference>
<dbReference type="SUPFAM" id="SSF50129">
    <property type="entry name" value="GroES-like"/>
    <property type="match status" value="1"/>
</dbReference>
<dbReference type="InterPro" id="IPR002364">
    <property type="entry name" value="Quin_OxRdtase/zeta-crystal_CS"/>
</dbReference>
<dbReference type="Proteomes" id="UP000282529">
    <property type="component" value="Unassembled WGS sequence"/>
</dbReference>
<dbReference type="InterPro" id="IPR011032">
    <property type="entry name" value="GroES-like_sf"/>
</dbReference>
<dbReference type="Pfam" id="PF08240">
    <property type="entry name" value="ADH_N"/>
    <property type="match status" value="1"/>
</dbReference>
<dbReference type="GO" id="GO:0008270">
    <property type="term" value="F:zinc ion binding"/>
    <property type="evidence" value="ECO:0007669"/>
    <property type="project" value="InterPro"/>
</dbReference>
<dbReference type="InterPro" id="IPR020843">
    <property type="entry name" value="ER"/>
</dbReference>
<evidence type="ECO:0000313" key="5">
    <source>
        <dbReference type="Proteomes" id="UP000282529"/>
    </source>
</evidence>
<keyword evidence="1" id="KW-0521">NADP</keyword>
<dbReference type="PANTHER" id="PTHR48106">
    <property type="entry name" value="QUINONE OXIDOREDUCTASE PIG3-RELATED"/>
    <property type="match status" value="1"/>
</dbReference>
<dbReference type="GO" id="GO:0016651">
    <property type="term" value="F:oxidoreductase activity, acting on NAD(P)H"/>
    <property type="evidence" value="ECO:0007669"/>
    <property type="project" value="TreeGrafter"/>
</dbReference>
<dbReference type="GO" id="GO:0070402">
    <property type="term" value="F:NADPH binding"/>
    <property type="evidence" value="ECO:0007669"/>
    <property type="project" value="TreeGrafter"/>
</dbReference>
<dbReference type="Gene3D" id="3.90.180.10">
    <property type="entry name" value="Medium-chain alcohol dehydrogenases, catalytic domain"/>
    <property type="match status" value="1"/>
</dbReference>
<evidence type="ECO:0000256" key="1">
    <source>
        <dbReference type="ARBA" id="ARBA00022857"/>
    </source>
</evidence>
<sequence>MATNKRIVVNRFGGPEVLELIEEPVPKPKKNEVLIRNLVTGVAFGDIILRKGEAPFQKPPLTPGTEIVGIVKEAGSNVTTVKVGQLVAALPFFGGYTEHICLHQKELIPIPDGIDPKEAASLVLNYLMAYQLLHRYAHVQQGEKVLIHGASGGIGTALLQLGRIAEVEMFGTASQAKHAYVSSLGATPIDYKNTDFVREINKYHPDGMDVVFDCMGGRNFKKSYQILRKKGRVIGYGSGHLLPTLMTIMSRKFMPDGRKASLYFLILSKKTKPHWFREDLNTLFEMLLNRTFQPVISQSYPLSEAKAAHEMLENGTVTGKILLTMNP</sequence>
<dbReference type="AlphaFoldDB" id="A0A3N9P8H3"/>
<dbReference type="CDD" id="cd08273">
    <property type="entry name" value="MDR8"/>
    <property type="match status" value="1"/>
</dbReference>
<evidence type="ECO:0000256" key="2">
    <source>
        <dbReference type="ARBA" id="ARBA00023002"/>
    </source>
</evidence>
<accession>A0A3N9P8H3</accession>
<dbReference type="InterPro" id="IPR036291">
    <property type="entry name" value="NAD(P)-bd_dom_sf"/>
</dbReference>
<comment type="caution">
    <text evidence="4">The sequence shown here is derived from an EMBL/GenBank/DDBJ whole genome shotgun (WGS) entry which is preliminary data.</text>
</comment>